<name>A0A9X1SSR1_9ACTN</name>
<dbReference type="RefSeq" id="WP_231440030.1">
    <property type="nucleotide sequence ID" value="NZ_JAJOMB010000003.1"/>
</dbReference>
<feature type="transmembrane region" description="Helical" evidence="1">
    <location>
        <begin position="6"/>
        <end position="27"/>
    </location>
</feature>
<comment type="caution">
    <text evidence="2">The sequence shown here is derived from an EMBL/GenBank/DDBJ whole genome shotgun (WGS) entry which is preliminary data.</text>
</comment>
<protein>
    <submittedName>
        <fullName evidence="2">Uncharacterized protein</fullName>
    </submittedName>
</protein>
<evidence type="ECO:0000313" key="2">
    <source>
        <dbReference type="EMBL" id="MCD5310854.1"/>
    </source>
</evidence>
<keyword evidence="3" id="KW-1185">Reference proteome</keyword>
<dbReference type="EMBL" id="JAJOMB010000003">
    <property type="protein sequence ID" value="MCD5310854.1"/>
    <property type="molecule type" value="Genomic_DNA"/>
</dbReference>
<keyword evidence="1" id="KW-0812">Transmembrane</keyword>
<gene>
    <name evidence="2" type="ORF">LR394_08105</name>
</gene>
<sequence length="163" mass="17417">MNATKARDISATGLAITGIAFLAWTAYDDYRRRDQYKATPKEAAPVGPYGDLYRAVDEFSTGKPVLKYVRPAVHDEAAASLISDQRGHGGLFGSYTTDGDICYVMPDNKDFQAGAPSWHVVLGAPEGIDVDALEEAVGGKNVDPATVVPYGWDSTEFDPVGAS</sequence>
<keyword evidence="1" id="KW-1133">Transmembrane helix</keyword>
<dbReference type="AlphaFoldDB" id="A0A9X1SSR1"/>
<reference evidence="2" key="1">
    <citation type="submission" date="2021-11" db="EMBL/GenBank/DDBJ databases">
        <title>Streptomyces corallinus and Kineosporia corallina sp. nov., two new coral-derived marine actinobacteria.</title>
        <authorList>
            <person name="Buangrab K."/>
            <person name="Sutthacheep M."/>
            <person name="Yeemin T."/>
            <person name="Harunari E."/>
            <person name="Igarashi Y."/>
            <person name="Sripreechasak P."/>
            <person name="Kanchanasin P."/>
            <person name="Tanasupawat S."/>
            <person name="Phongsopitanun W."/>
        </authorList>
    </citation>
    <scope>NUCLEOTIDE SEQUENCE</scope>
    <source>
        <strain evidence="2">JCM 31032</strain>
    </source>
</reference>
<keyword evidence="1" id="KW-0472">Membrane</keyword>
<organism evidence="2 3">
    <name type="scientific">Kineosporia babensis</name>
    <dbReference type="NCBI Taxonomy" id="499548"/>
    <lineage>
        <taxon>Bacteria</taxon>
        <taxon>Bacillati</taxon>
        <taxon>Actinomycetota</taxon>
        <taxon>Actinomycetes</taxon>
        <taxon>Kineosporiales</taxon>
        <taxon>Kineosporiaceae</taxon>
        <taxon>Kineosporia</taxon>
    </lineage>
</organism>
<dbReference type="Proteomes" id="UP001138997">
    <property type="component" value="Unassembled WGS sequence"/>
</dbReference>
<evidence type="ECO:0000256" key="1">
    <source>
        <dbReference type="SAM" id="Phobius"/>
    </source>
</evidence>
<accession>A0A9X1SSR1</accession>
<evidence type="ECO:0000313" key="3">
    <source>
        <dbReference type="Proteomes" id="UP001138997"/>
    </source>
</evidence>
<proteinExistence type="predicted"/>